<evidence type="ECO:0000313" key="2">
    <source>
        <dbReference type="Proteomes" id="UP000624041"/>
    </source>
</evidence>
<reference evidence="1" key="2">
    <citation type="submission" date="2020-09" db="EMBL/GenBank/DDBJ databases">
        <authorList>
            <person name="Sun Q."/>
            <person name="Ohkuma M."/>
        </authorList>
    </citation>
    <scope>NUCLEOTIDE SEQUENCE</scope>
    <source>
        <strain evidence="1">JCM 17251</strain>
    </source>
</reference>
<dbReference type="AlphaFoldDB" id="A0A918D4K9"/>
<sequence length="69" mass="8199">MKGLFIRSMENKEKIVIFYIDSNGKVTQRYVRVLKMNDSHILVYCYYRKKVRTLKLDNILSCGPRKVAI</sequence>
<keyword evidence="2" id="KW-1185">Reference proteome</keyword>
<evidence type="ECO:0008006" key="3">
    <source>
        <dbReference type="Google" id="ProtNLM"/>
    </source>
</evidence>
<comment type="caution">
    <text evidence="1">The sequence shown here is derived from an EMBL/GenBank/DDBJ whole genome shotgun (WGS) entry which is preliminary data.</text>
</comment>
<name>A0A918D4K9_9BACI</name>
<proteinExistence type="predicted"/>
<dbReference type="EMBL" id="BMOS01000038">
    <property type="protein sequence ID" value="GGN65549.1"/>
    <property type="molecule type" value="Genomic_DNA"/>
</dbReference>
<protein>
    <recommendedName>
        <fullName evidence="3">WYL domain-containing protein</fullName>
    </recommendedName>
</protein>
<dbReference type="Proteomes" id="UP000624041">
    <property type="component" value="Unassembled WGS sequence"/>
</dbReference>
<reference evidence="1" key="1">
    <citation type="journal article" date="2014" name="Int. J. Syst. Evol. Microbiol.">
        <title>Complete genome sequence of Corynebacterium casei LMG S-19264T (=DSM 44701T), isolated from a smear-ripened cheese.</title>
        <authorList>
            <consortium name="US DOE Joint Genome Institute (JGI-PGF)"/>
            <person name="Walter F."/>
            <person name="Albersmeier A."/>
            <person name="Kalinowski J."/>
            <person name="Ruckert C."/>
        </authorList>
    </citation>
    <scope>NUCLEOTIDE SEQUENCE</scope>
    <source>
        <strain evidence="1">JCM 17251</strain>
    </source>
</reference>
<accession>A0A918D4K9</accession>
<evidence type="ECO:0000313" key="1">
    <source>
        <dbReference type="EMBL" id="GGN65549.1"/>
    </source>
</evidence>
<organism evidence="1 2">
    <name type="scientific">Oceanobacillus indicireducens</name>
    <dbReference type="NCBI Taxonomy" id="1004261"/>
    <lineage>
        <taxon>Bacteria</taxon>
        <taxon>Bacillati</taxon>
        <taxon>Bacillota</taxon>
        <taxon>Bacilli</taxon>
        <taxon>Bacillales</taxon>
        <taxon>Bacillaceae</taxon>
        <taxon>Oceanobacillus</taxon>
    </lineage>
</organism>
<gene>
    <name evidence="1" type="ORF">GCM10007971_34480</name>
</gene>